<name>A0A834B9X7_9CHIR</name>
<keyword evidence="1" id="KW-1133">Transmembrane helix</keyword>
<comment type="caution">
    <text evidence="2">The sequence shown here is derived from an EMBL/GenBank/DDBJ whole genome shotgun (WGS) entry which is preliminary data.</text>
</comment>
<reference evidence="2 3" key="1">
    <citation type="journal article" date="2020" name="Nature">
        <title>Six reference-quality genomes reveal evolution of bat adaptations.</title>
        <authorList>
            <person name="Jebb D."/>
            <person name="Huang Z."/>
            <person name="Pippel M."/>
            <person name="Hughes G.M."/>
            <person name="Lavrichenko K."/>
            <person name="Devanna P."/>
            <person name="Winkler S."/>
            <person name="Jermiin L.S."/>
            <person name="Skirmuntt E.C."/>
            <person name="Katzourakis A."/>
            <person name="Burkitt-Gray L."/>
            <person name="Ray D.A."/>
            <person name="Sullivan K.A.M."/>
            <person name="Roscito J.G."/>
            <person name="Kirilenko B.M."/>
            <person name="Davalos L.M."/>
            <person name="Corthals A.P."/>
            <person name="Power M.L."/>
            <person name="Jones G."/>
            <person name="Ransome R.D."/>
            <person name="Dechmann D.K.N."/>
            <person name="Locatelli A.G."/>
            <person name="Puechmaille S.J."/>
            <person name="Fedrigo O."/>
            <person name="Jarvis E.D."/>
            <person name="Hiller M."/>
            <person name="Vernes S.C."/>
            <person name="Myers E.W."/>
            <person name="Teeling E.C."/>
        </authorList>
    </citation>
    <scope>NUCLEOTIDE SEQUENCE [LARGE SCALE GENOMIC DNA]</scope>
    <source>
        <strain evidence="2">Bat1K_MPI-CBG_1</strain>
    </source>
</reference>
<accession>A0A834B9X7</accession>
<evidence type="ECO:0000313" key="2">
    <source>
        <dbReference type="EMBL" id="KAF6125488.1"/>
    </source>
</evidence>
<proteinExistence type="predicted"/>
<evidence type="ECO:0000313" key="3">
    <source>
        <dbReference type="Proteomes" id="UP000664940"/>
    </source>
</evidence>
<evidence type="ECO:0000256" key="1">
    <source>
        <dbReference type="SAM" id="Phobius"/>
    </source>
</evidence>
<dbReference type="EMBL" id="JABVXQ010000002">
    <property type="protein sequence ID" value="KAF6125488.1"/>
    <property type="molecule type" value="Genomic_DNA"/>
</dbReference>
<keyword evidence="1" id="KW-0472">Membrane</keyword>
<sequence>MIYSLNLNISPKMSCGVLECGVYCSVTESHAYAFVVKDFVIERGRYLCRTLYLLHDGHRIPLSRAEQRSKCYTARWGVSGTVRACLLMGAVLFAVTIHFCCLTKVLLSRQGFPSKFIEKGV</sequence>
<feature type="transmembrane region" description="Helical" evidence="1">
    <location>
        <begin position="86"/>
        <end position="107"/>
    </location>
</feature>
<dbReference type="AlphaFoldDB" id="A0A834B9X7"/>
<dbReference type="Proteomes" id="UP000664940">
    <property type="component" value="Unassembled WGS sequence"/>
</dbReference>
<gene>
    <name evidence="2" type="ORF">HJG60_009923</name>
</gene>
<organism evidence="2 3">
    <name type="scientific">Phyllostomus discolor</name>
    <name type="common">pale spear-nosed bat</name>
    <dbReference type="NCBI Taxonomy" id="89673"/>
    <lineage>
        <taxon>Eukaryota</taxon>
        <taxon>Metazoa</taxon>
        <taxon>Chordata</taxon>
        <taxon>Craniata</taxon>
        <taxon>Vertebrata</taxon>
        <taxon>Euteleostomi</taxon>
        <taxon>Mammalia</taxon>
        <taxon>Eutheria</taxon>
        <taxon>Laurasiatheria</taxon>
        <taxon>Chiroptera</taxon>
        <taxon>Yangochiroptera</taxon>
        <taxon>Phyllostomidae</taxon>
        <taxon>Phyllostominae</taxon>
        <taxon>Phyllostomus</taxon>
    </lineage>
</organism>
<protein>
    <submittedName>
        <fullName evidence="2">Uncharacterized protein</fullName>
    </submittedName>
</protein>
<keyword evidence="1" id="KW-0812">Transmembrane</keyword>